<reference evidence="2" key="1">
    <citation type="submission" date="2025-08" db="UniProtKB">
        <authorList>
            <consortium name="Ensembl"/>
        </authorList>
    </citation>
    <scope>IDENTIFICATION</scope>
</reference>
<feature type="region of interest" description="Disordered" evidence="1">
    <location>
        <begin position="1"/>
        <end position="23"/>
    </location>
</feature>
<reference evidence="2" key="2">
    <citation type="submission" date="2025-09" db="UniProtKB">
        <authorList>
            <consortium name="Ensembl"/>
        </authorList>
    </citation>
    <scope>IDENTIFICATION</scope>
</reference>
<dbReference type="Gene3D" id="2.30.30.850">
    <property type="match status" value="1"/>
</dbReference>
<protein>
    <submittedName>
        <fullName evidence="2">Uncharacterized protein</fullName>
    </submittedName>
</protein>
<proteinExistence type="predicted"/>
<dbReference type="Ensembl" id="ENSDNVT00000004188.1">
    <property type="protein sequence ID" value="ENSDNVP00000003479.1"/>
    <property type="gene ID" value="ENSDNVG00000002461.1"/>
</dbReference>
<dbReference type="AlphaFoldDB" id="A0A8C4J3V1"/>
<evidence type="ECO:0000313" key="3">
    <source>
        <dbReference type="Proteomes" id="UP000694423"/>
    </source>
</evidence>
<organism evidence="2 3">
    <name type="scientific">Dromaius novaehollandiae</name>
    <name type="common">Emu</name>
    <dbReference type="NCBI Taxonomy" id="8790"/>
    <lineage>
        <taxon>Eukaryota</taxon>
        <taxon>Metazoa</taxon>
        <taxon>Chordata</taxon>
        <taxon>Craniata</taxon>
        <taxon>Vertebrata</taxon>
        <taxon>Euteleostomi</taxon>
        <taxon>Archelosauria</taxon>
        <taxon>Archosauria</taxon>
        <taxon>Dinosauria</taxon>
        <taxon>Saurischia</taxon>
        <taxon>Theropoda</taxon>
        <taxon>Coelurosauria</taxon>
        <taxon>Aves</taxon>
        <taxon>Palaeognathae</taxon>
        <taxon>Casuariiformes</taxon>
        <taxon>Dromaiidae</taxon>
        <taxon>Dromaius</taxon>
    </lineage>
</organism>
<dbReference type="Proteomes" id="UP000694423">
    <property type="component" value="Unplaced"/>
</dbReference>
<name>A0A8C4J3V1_DRONO</name>
<accession>A0A8C4J3V1</accession>
<evidence type="ECO:0000256" key="1">
    <source>
        <dbReference type="SAM" id="MobiDB-lite"/>
    </source>
</evidence>
<keyword evidence="3" id="KW-1185">Reference proteome</keyword>
<evidence type="ECO:0000313" key="2">
    <source>
        <dbReference type="Ensembl" id="ENSDNVP00000003479.1"/>
    </source>
</evidence>
<sequence length="91" mass="10072">IKDPNLHQHGGLGKNSLQPHWKGPHQILLTTNTAVPPVEPSPANSSPKIPELCMNSPTSAWHPRNSNWIELDRSCRVFQCLGCTANQESVR</sequence>